<dbReference type="SUPFAM" id="SSF53448">
    <property type="entry name" value="Nucleotide-diphospho-sugar transferases"/>
    <property type="match status" value="1"/>
</dbReference>
<protein>
    <recommendedName>
        <fullName evidence="4">Hexosyltransferase</fullName>
    </recommendedName>
</protein>
<keyword evidence="3" id="KW-1185">Reference proteome</keyword>
<gene>
    <name evidence="2" type="ORF">TeGR_g4808</name>
</gene>
<dbReference type="Proteomes" id="UP001165060">
    <property type="component" value="Unassembled WGS sequence"/>
</dbReference>
<dbReference type="InterPro" id="IPR050587">
    <property type="entry name" value="GNT1/Glycosyltrans_8"/>
</dbReference>
<evidence type="ECO:0000313" key="2">
    <source>
        <dbReference type="EMBL" id="GMI50244.1"/>
    </source>
</evidence>
<name>A0ABQ6N993_9STRA</name>
<dbReference type="PANTHER" id="PTHR11183">
    <property type="entry name" value="GLYCOGENIN SUBFAMILY MEMBER"/>
    <property type="match status" value="1"/>
</dbReference>
<reference evidence="2 3" key="1">
    <citation type="journal article" date="2023" name="Commun. Biol.">
        <title>Genome analysis of Parmales, the sister group of diatoms, reveals the evolutionary specialization of diatoms from phago-mixotrophs to photoautotrophs.</title>
        <authorList>
            <person name="Ban H."/>
            <person name="Sato S."/>
            <person name="Yoshikawa S."/>
            <person name="Yamada K."/>
            <person name="Nakamura Y."/>
            <person name="Ichinomiya M."/>
            <person name="Sato N."/>
            <person name="Blanc-Mathieu R."/>
            <person name="Endo H."/>
            <person name="Kuwata A."/>
            <person name="Ogata H."/>
        </authorList>
    </citation>
    <scope>NUCLEOTIDE SEQUENCE [LARGE SCALE GENOMIC DNA]</scope>
</reference>
<comment type="caution">
    <text evidence="2">The sequence shown here is derived from an EMBL/GenBank/DDBJ whole genome shotgun (WGS) entry which is preliminary data.</text>
</comment>
<evidence type="ECO:0000313" key="3">
    <source>
        <dbReference type="Proteomes" id="UP001165060"/>
    </source>
</evidence>
<evidence type="ECO:0000256" key="1">
    <source>
        <dbReference type="SAM" id="MobiDB-lite"/>
    </source>
</evidence>
<dbReference type="Gene3D" id="3.90.550.10">
    <property type="entry name" value="Spore Coat Polysaccharide Biosynthesis Protein SpsA, Chain A"/>
    <property type="match status" value="1"/>
</dbReference>
<feature type="region of interest" description="Disordered" evidence="1">
    <location>
        <begin position="190"/>
        <end position="211"/>
    </location>
</feature>
<feature type="compositionally biased region" description="Pro residues" evidence="1">
    <location>
        <begin position="195"/>
        <end position="207"/>
    </location>
</feature>
<dbReference type="EMBL" id="BRYB01006497">
    <property type="protein sequence ID" value="GMI50244.1"/>
    <property type="molecule type" value="Genomic_DNA"/>
</dbReference>
<dbReference type="InterPro" id="IPR029044">
    <property type="entry name" value="Nucleotide-diphossugar_trans"/>
</dbReference>
<organism evidence="2 3">
    <name type="scientific">Tetraparma gracilis</name>
    <dbReference type="NCBI Taxonomy" id="2962635"/>
    <lineage>
        <taxon>Eukaryota</taxon>
        <taxon>Sar</taxon>
        <taxon>Stramenopiles</taxon>
        <taxon>Ochrophyta</taxon>
        <taxon>Bolidophyceae</taxon>
        <taxon>Parmales</taxon>
        <taxon>Triparmaceae</taxon>
        <taxon>Tetraparma</taxon>
    </lineage>
</organism>
<evidence type="ECO:0008006" key="4">
    <source>
        <dbReference type="Google" id="ProtNLM"/>
    </source>
</evidence>
<accession>A0ABQ6N993</accession>
<proteinExistence type="predicted"/>
<sequence>MTLLLSGPFPAPPRPAPEICIELSSAHGSVSGCVQDAPLEGAASARVAAVHFEISEEVVPAGLSAAVQVAVVSGGERAERSIVVRPWGEGGSRPLPFGLVEGEVWAPGLDQDDRESRAYFSLLYGDAYLPGILALQKGLARVGSRYPLKVLVPPDECCAAESCPAAPLSALSAATADALARSGIDVVRAPLPSSLSPPSPPSPPPLPHGGMVAGLGTGQWSKLSLWALTGFSRVLYLDADVLVAKNADHLLEMEEGWRGFAGAGGYFSGAVLLLEPDEAVLRDMLDEISRQPGTGRYLYGEQDFLNDFFRDPSSRNTLDPHRYHCLAEDLGHPERVPDPSACAIVEFASCARAGERAWKPWMEDAALEGGRLCRRELRDEFWDAVRLWRQVAGQ</sequence>